<dbReference type="AlphaFoldDB" id="A0AAD3RWB4"/>
<evidence type="ECO:0000313" key="2">
    <source>
        <dbReference type="EMBL" id="GMG98728.1"/>
    </source>
</evidence>
<comment type="caution">
    <text evidence="2">The sequence shown here is derived from an EMBL/GenBank/DDBJ whole genome shotgun (WGS) entry which is preliminary data.</text>
</comment>
<feature type="region of interest" description="Disordered" evidence="1">
    <location>
        <begin position="55"/>
        <end position="95"/>
    </location>
</feature>
<organism evidence="2 3">
    <name type="scientific">Nepenthes gracilis</name>
    <name type="common">Slender pitcher plant</name>
    <dbReference type="NCBI Taxonomy" id="150966"/>
    <lineage>
        <taxon>Eukaryota</taxon>
        <taxon>Viridiplantae</taxon>
        <taxon>Streptophyta</taxon>
        <taxon>Embryophyta</taxon>
        <taxon>Tracheophyta</taxon>
        <taxon>Spermatophyta</taxon>
        <taxon>Magnoliopsida</taxon>
        <taxon>eudicotyledons</taxon>
        <taxon>Gunneridae</taxon>
        <taxon>Pentapetalae</taxon>
        <taxon>Caryophyllales</taxon>
        <taxon>Nepenthaceae</taxon>
        <taxon>Nepenthes</taxon>
    </lineage>
</organism>
<evidence type="ECO:0000313" key="3">
    <source>
        <dbReference type="Proteomes" id="UP001279734"/>
    </source>
</evidence>
<sequence>MGTWSALATCPKIRVKMSSSSDSFSDKSFSDETSGLVRALSFQFQALQFAFRETKSLSSRKPHPPVTYSTNRRSISMMRMRRREDKDPTSSQTFL</sequence>
<gene>
    <name evidence="2" type="ORF">Nepgr_000568</name>
</gene>
<protein>
    <submittedName>
        <fullName evidence="2">Uncharacterized protein</fullName>
    </submittedName>
</protein>
<dbReference type="EMBL" id="BSYO01000001">
    <property type="protein sequence ID" value="GMG98728.1"/>
    <property type="molecule type" value="Genomic_DNA"/>
</dbReference>
<name>A0AAD3RWB4_NEPGR</name>
<dbReference type="Proteomes" id="UP001279734">
    <property type="component" value="Unassembled WGS sequence"/>
</dbReference>
<proteinExistence type="predicted"/>
<evidence type="ECO:0000256" key="1">
    <source>
        <dbReference type="SAM" id="MobiDB-lite"/>
    </source>
</evidence>
<accession>A0AAD3RWB4</accession>
<keyword evidence="3" id="KW-1185">Reference proteome</keyword>
<reference evidence="2" key="1">
    <citation type="submission" date="2023-05" db="EMBL/GenBank/DDBJ databases">
        <title>Nepenthes gracilis genome sequencing.</title>
        <authorList>
            <person name="Fukushima K."/>
        </authorList>
    </citation>
    <scope>NUCLEOTIDE SEQUENCE</scope>
    <source>
        <strain evidence="2">SING2019-196</strain>
    </source>
</reference>